<dbReference type="Pfam" id="PF06240">
    <property type="entry name" value="COXG"/>
    <property type="match status" value="1"/>
</dbReference>
<dbReference type="InterPro" id="IPR023393">
    <property type="entry name" value="START-like_dom_sf"/>
</dbReference>
<evidence type="ECO:0000313" key="2">
    <source>
        <dbReference type="Proteomes" id="UP000019141"/>
    </source>
</evidence>
<proteinExistence type="predicted"/>
<evidence type="ECO:0000313" key="1">
    <source>
        <dbReference type="EMBL" id="ETX02711.1"/>
    </source>
</evidence>
<gene>
    <name evidence="1" type="ORF">ETSY1_02595</name>
</gene>
<dbReference type="HOGENOM" id="CLU_046420_1_1_7"/>
<dbReference type="PANTHER" id="PTHR38588">
    <property type="entry name" value="BLL0334 PROTEIN"/>
    <property type="match status" value="1"/>
</dbReference>
<dbReference type="EMBL" id="AZHW01000112">
    <property type="protein sequence ID" value="ETX02711.1"/>
    <property type="molecule type" value="Genomic_DNA"/>
</dbReference>
<dbReference type="SUPFAM" id="SSF55961">
    <property type="entry name" value="Bet v1-like"/>
    <property type="match status" value="1"/>
</dbReference>
<dbReference type="CDD" id="cd05018">
    <property type="entry name" value="CoxG"/>
    <property type="match status" value="1"/>
</dbReference>
<keyword evidence="2" id="KW-1185">Reference proteome</keyword>
<dbReference type="Proteomes" id="UP000019141">
    <property type="component" value="Unassembled WGS sequence"/>
</dbReference>
<sequence length="149" mass="16121">MKVNGSHTLKAPIDKVWEFLMDPESISKVLPGCKSLEETQPDVFEGTLEIGIAAVKGSYSGSVQLLDKERPTSYRMIIDGTGKRGFVKGEASIDLKAQDEDTILSYDADTQVGGLIANVGQRMLSGAAKMIINQSLKKLDKELTSDTAE</sequence>
<reference evidence="1 2" key="1">
    <citation type="journal article" date="2014" name="Nature">
        <title>An environmental bacterial taxon with a large and distinct metabolic repertoire.</title>
        <authorList>
            <person name="Wilson M.C."/>
            <person name="Mori T."/>
            <person name="Ruckert C."/>
            <person name="Uria A.R."/>
            <person name="Helf M.J."/>
            <person name="Takada K."/>
            <person name="Gernert C."/>
            <person name="Steffens U.A."/>
            <person name="Heycke N."/>
            <person name="Schmitt S."/>
            <person name="Rinke C."/>
            <person name="Helfrich E.J."/>
            <person name="Brachmann A.O."/>
            <person name="Gurgui C."/>
            <person name="Wakimoto T."/>
            <person name="Kracht M."/>
            <person name="Crusemann M."/>
            <person name="Hentschel U."/>
            <person name="Abe I."/>
            <person name="Matsunaga S."/>
            <person name="Kalinowski J."/>
            <person name="Takeyama H."/>
            <person name="Piel J."/>
        </authorList>
    </citation>
    <scope>NUCLEOTIDE SEQUENCE [LARGE SCALE GENOMIC DNA]</scope>
    <source>
        <strain evidence="2">TSY1</strain>
    </source>
</reference>
<dbReference type="Gene3D" id="3.30.530.20">
    <property type="match status" value="1"/>
</dbReference>
<accession>W4LY79</accession>
<dbReference type="PANTHER" id="PTHR38588:SF1">
    <property type="entry name" value="BLL0334 PROTEIN"/>
    <property type="match status" value="1"/>
</dbReference>
<evidence type="ECO:0008006" key="3">
    <source>
        <dbReference type="Google" id="ProtNLM"/>
    </source>
</evidence>
<dbReference type="InterPro" id="IPR010419">
    <property type="entry name" value="CO_DH_gsu"/>
</dbReference>
<protein>
    <recommendedName>
        <fullName evidence="3">Carbon monoxide dehydrogenase</fullName>
    </recommendedName>
</protein>
<organism evidence="1 2">
    <name type="scientific">Entotheonella factor</name>
    <dbReference type="NCBI Taxonomy" id="1429438"/>
    <lineage>
        <taxon>Bacteria</taxon>
        <taxon>Pseudomonadati</taxon>
        <taxon>Nitrospinota/Tectimicrobiota group</taxon>
        <taxon>Candidatus Tectimicrobiota</taxon>
        <taxon>Candidatus Entotheonellia</taxon>
        <taxon>Candidatus Entotheonellales</taxon>
        <taxon>Candidatus Entotheonellaceae</taxon>
        <taxon>Candidatus Entotheonella</taxon>
    </lineage>
</organism>
<dbReference type="AlphaFoldDB" id="W4LY79"/>
<name>W4LY79_ENTF1</name>
<comment type="caution">
    <text evidence="1">The sequence shown here is derived from an EMBL/GenBank/DDBJ whole genome shotgun (WGS) entry which is preliminary data.</text>
</comment>